<gene>
    <name evidence="5" type="primary">LOC129335395</name>
</gene>
<dbReference type="KEGG" id="emc:129335395"/>
<dbReference type="PANTHER" id="PTHR22803">
    <property type="entry name" value="MANNOSE, PHOSPHOLIPASE, LECTIN RECEPTOR RELATED"/>
    <property type="match status" value="1"/>
</dbReference>
<reference evidence="5" key="1">
    <citation type="submission" date="2025-08" db="UniProtKB">
        <authorList>
            <consortium name="RefSeq"/>
        </authorList>
    </citation>
    <scope>IDENTIFICATION</scope>
    <source>
        <tissue evidence="5">Blood</tissue>
    </source>
</reference>
<feature type="chain" id="PRO_5041737475" evidence="2">
    <location>
        <begin position="24"/>
        <end position="169"/>
    </location>
</feature>
<dbReference type="GeneID" id="129335395"/>
<dbReference type="InterPro" id="IPR016187">
    <property type="entry name" value="CTDL_fold"/>
</dbReference>
<evidence type="ECO:0000313" key="5">
    <source>
        <dbReference type="RefSeq" id="XP_054843816.1"/>
    </source>
</evidence>
<evidence type="ECO:0000256" key="2">
    <source>
        <dbReference type="SAM" id="SignalP"/>
    </source>
</evidence>
<keyword evidence="2" id="KW-0732">Signal</keyword>
<dbReference type="Proteomes" id="UP001190640">
    <property type="component" value="Chromosome 9"/>
</dbReference>
<dbReference type="PRINTS" id="PR01504">
    <property type="entry name" value="PNCREATITSAP"/>
</dbReference>
<feature type="domain" description="C-type lectin" evidence="3">
    <location>
        <begin position="42"/>
        <end position="164"/>
    </location>
</feature>
<evidence type="ECO:0000259" key="3">
    <source>
        <dbReference type="PROSITE" id="PS50041"/>
    </source>
</evidence>
<dbReference type="Pfam" id="PF00059">
    <property type="entry name" value="Lectin_C"/>
    <property type="match status" value="1"/>
</dbReference>
<proteinExistence type="predicted"/>
<evidence type="ECO:0000256" key="1">
    <source>
        <dbReference type="ARBA" id="ARBA00023157"/>
    </source>
</evidence>
<dbReference type="RefSeq" id="XP_054843816.1">
    <property type="nucleotide sequence ID" value="XM_054987841.1"/>
</dbReference>
<keyword evidence="4" id="KW-1185">Reference proteome</keyword>
<dbReference type="InterPro" id="IPR001304">
    <property type="entry name" value="C-type_lectin-like"/>
</dbReference>
<organism evidence="4 5">
    <name type="scientific">Eublepharis macularius</name>
    <name type="common">Leopard gecko</name>
    <name type="synonym">Cyrtodactylus macularius</name>
    <dbReference type="NCBI Taxonomy" id="481883"/>
    <lineage>
        <taxon>Eukaryota</taxon>
        <taxon>Metazoa</taxon>
        <taxon>Chordata</taxon>
        <taxon>Craniata</taxon>
        <taxon>Vertebrata</taxon>
        <taxon>Euteleostomi</taxon>
        <taxon>Lepidosauria</taxon>
        <taxon>Squamata</taxon>
        <taxon>Bifurcata</taxon>
        <taxon>Gekkota</taxon>
        <taxon>Eublepharidae</taxon>
        <taxon>Eublepharinae</taxon>
        <taxon>Eublepharis</taxon>
    </lineage>
</organism>
<evidence type="ECO:0000313" key="4">
    <source>
        <dbReference type="Proteomes" id="UP001190640"/>
    </source>
</evidence>
<dbReference type="SMART" id="SM00034">
    <property type="entry name" value="CLECT"/>
    <property type="match status" value="1"/>
</dbReference>
<dbReference type="PROSITE" id="PS50041">
    <property type="entry name" value="C_TYPE_LECTIN_2"/>
    <property type="match status" value="1"/>
</dbReference>
<feature type="signal peptide" evidence="2">
    <location>
        <begin position="1"/>
        <end position="23"/>
    </location>
</feature>
<dbReference type="InterPro" id="IPR016186">
    <property type="entry name" value="C-type_lectin-like/link_sf"/>
</dbReference>
<dbReference type="AlphaFoldDB" id="A0AA97JUR7"/>
<sequence length="169" mass="18872">MGQAVYLGLCLLGCLIFNPLVKGDTNDTVAAKSPCPEGVLFYRSNCYEYFSSAIPWHSAEEECQNLEEGGHLATIEGSVEANLLASYLRRRSGGSSVWTGLHAVSYRRGLRWGWSSGAPYDSRASFWNGWRPSQYSAECVSFSPSGSPRWNQYDCTVCLPYVCKYRAFY</sequence>
<keyword evidence="1" id="KW-1015">Disulfide bond</keyword>
<dbReference type="InterPro" id="IPR050111">
    <property type="entry name" value="C-type_lectin/snaclec_domain"/>
</dbReference>
<protein>
    <submittedName>
        <fullName evidence="5">Regenerating islet-derived protein 4-like</fullName>
    </submittedName>
</protein>
<dbReference type="SUPFAM" id="SSF56436">
    <property type="entry name" value="C-type lectin-like"/>
    <property type="match status" value="1"/>
</dbReference>
<dbReference type="Gene3D" id="3.10.100.10">
    <property type="entry name" value="Mannose-Binding Protein A, subunit A"/>
    <property type="match status" value="1"/>
</dbReference>
<accession>A0AA97JUR7</accession>
<name>A0AA97JUR7_EUBMA</name>